<name>A0ABP0CNP5_9PEZI</name>
<keyword evidence="3" id="KW-1185">Reference proteome</keyword>
<dbReference type="Pfam" id="PF07876">
    <property type="entry name" value="Dabb"/>
    <property type="match status" value="1"/>
</dbReference>
<protein>
    <recommendedName>
        <fullName evidence="1">Stress-response A/B barrel domain-containing protein</fullName>
    </recommendedName>
</protein>
<organism evidence="2 3">
    <name type="scientific">Sporothrix curviconia</name>
    <dbReference type="NCBI Taxonomy" id="1260050"/>
    <lineage>
        <taxon>Eukaryota</taxon>
        <taxon>Fungi</taxon>
        <taxon>Dikarya</taxon>
        <taxon>Ascomycota</taxon>
        <taxon>Pezizomycotina</taxon>
        <taxon>Sordariomycetes</taxon>
        <taxon>Sordariomycetidae</taxon>
        <taxon>Ophiostomatales</taxon>
        <taxon>Ophiostomataceae</taxon>
        <taxon>Sporothrix</taxon>
    </lineage>
</organism>
<dbReference type="EMBL" id="CAWUHB010000071">
    <property type="protein sequence ID" value="CAK7233205.1"/>
    <property type="molecule type" value="Genomic_DNA"/>
</dbReference>
<feature type="domain" description="Stress-response A/B barrel" evidence="1">
    <location>
        <begin position="4"/>
        <end position="104"/>
    </location>
</feature>
<proteinExistence type="predicted"/>
<comment type="caution">
    <text evidence="2">The sequence shown here is derived from an EMBL/GenBank/DDBJ whole genome shotgun (WGS) entry which is preliminary data.</text>
</comment>
<dbReference type="InterPro" id="IPR013097">
    <property type="entry name" value="Dabb"/>
</dbReference>
<sequence length="106" mass="12192">MPFCYHVVAFKLKPEMGETEKSELRERFLSMKTGCLQNEKPYILSIKGGDQTSKEFMAQGVDLVFVMEFASEADRAYYHKQDTYHRELIPKCIAYTASGFGLDFSD</sequence>
<dbReference type="SUPFAM" id="SSF54909">
    <property type="entry name" value="Dimeric alpha+beta barrel"/>
    <property type="match status" value="1"/>
</dbReference>
<evidence type="ECO:0000259" key="1">
    <source>
        <dbReference type="PROSITE" id="PS51502"/>
    </source>
</evidence>
<gene>
    <name evidence="2" type="ORF">SCUCBS95973_008515</name>
</gene>
<evidence type="ECO:0000313" key="3">
    <source>
        <dbReference type="Proteomes" id="UP001642405"/>
    </source>
</evidence>
<dbReference type="PROSITE" id="PS51502">
    <property type="entry name" value="S_R_A_B_BARREL"/>
    <property type="match status" value="1"/>
</dbReference>
<evidence type="ECO:0000313" key="2">
    <source>
        <dbReference type="EMBL" id="CAK7233205.1"/>
    </source>
</evidence>
<dbReference type="Gene3D" id="3.30.70.100">
    <property type="match status" value="1"/>
</dbReference>
<dbReference type="Proteomes" id="UP001642405">
    <property type="component" value="Unassembled WGS sequence"/>
</dbReference>
<dbReference type="SMART" id="SM00886">
    <property type="entry name" value="Dabb"/>
    <property type="match status" value="1"/>
</dbReference>
<dbReference type="InterPro" id="IPR011008">
    <property type="entry name" value="Dimeric_a/b-barrel"/>
</dbReference>
<reference evidence="2 3" key="1">
    <citation type="submission" date="2024-01" db="EMBL/GenBank/DDBJ databases">
        <authorList>
            <person name="Allen C."/>
            <person name="Tagirdzhanova G."/>
        </authorList>
    </citation>
    <scope>NUCLEOTIDE SEQUENCE [LARGE SCALE GENOMIC DNA]</scope>
</reference>
<accession>A0ABP0CNP5</accession>